<dbReference type="AlphaFoldDB" id="M3IJC4"/>
<gene>
    <name evidence="4" type="ORF">G210_3271</name>
</gene>
<dbReference type="OMA" id="ENECKPK"/>
<feature type="repeat" description="WD" evidence="3">
    <location>
        <begin position="254"/>
        <end position="288"/>
    </location>
</feature>
<dbReference type="PROSITE" id="PS50082">
    <property type="entry name" value="WD_REPEATS_2"/>
    <property type="match status" value="1"/>
</dbReference>
<dbReference type="InterPro" id="IPR001680">
    <property type="entry name" value="WD40_rpt"/>
</dbReference>
<evidence type="ECO:0000256" key="3">
    <source>
        <dbReference type="PROSITE-ProRule" id="PRU00221"/>
    </source>
</evidence>
<dbReference type="SMART" id="SM00320">
    <property type="entry name" value="WD40"/>
    <property type="match status" value="2"/>
</dbReference>
<dbReference type="STRING" id="1245528.M3IJC4"/>
<comment type="caution">
    <text evidence="4">The sequence shown here is derived from an EMBL/GenBank/DDBJ whole genome shotgun (WGS) entry which is preliminary data.</text>
</comment>
<dbReference type="EMBL" id="AOGT01001990">
    <property type="protein sequence ID" value="EMG46481.1"/>
    <property type="molecule type" value="Genomic_DNA"/>
</dbReference>
<dbReference type="Gene3D" id="2.130.10.10">
    <property type="entry name" value="YVTN repeat-like/Quinoprotein amine dehydrogenase"/>
    <property type="match status" value="1"/>
</dbReference>
<dbReference type="InterPro" id="IPR019775">
    <property type="entry name" value="WD40_repeat_CS"/>
</dbReference>
<dbReference type="SUPFAM" id="SSF50978">
    <property type="entry name" value="WD40 repeat-like"/>
    <property type="match status" value="1"/>
</dbReference>
<dbReference type="Pfam" id="PF00400">
    <property type="entry name" value="WD40"/>
    <property type="match status" value="1"/>
</dbReference>
<dbReference type="InterPro" id="IPR036322">
    <property type="entry name" value="WD40_repeat_dom_sf"/>
</dbReference>
<protein>
    <submittedName>
        <fullName evidence="4">Uncharacterized protein</fullName>
    </submittedName>
</protein>
<evidence type="ECO:0000256" key="1">
    <source>
        <dbReference type="ARBA" id="ARBA00022574"/>
    </source>
</evidence>
<dbReference type="InterPro" id="IPR015943">
    <property type="entry name" value="WD40/YVTN_repeat-like_dom_sf"/>
</dbReference>
<dbReference type="eggNOG" id="KOG1036">
    <property type="taxonomic scope" value="Eukaryota"/>
</dbReference>
<sequence>MTSAFVELKTPKNLDIISDITFSPLIQNQLLASTWSNEILVYSYNAEHHNEEQLNPINIIQTQDVPLCLLYDNSPIVGLLDGSIRELDFENCKLSKNIGMPVNEDEIGSGINNLCHLDNHNIIASSFNGDLQTIDLRQQQPRYINRNNRSKKIFTMDSSDRYLTMGLQNNIIEIYDFRKLDVPMETREVGLKYQIKDLKTFPNNQGFALSTIDGRVSIEFFNSDPQFQQDHRFTFKCHRHPDPSNSDVDLVYPVNSIAFNKKYETLFTGGSDGYLCLWDLNKRKRMKQYTPRFLSLEHEPESVAKIKLNQSDSLIAVATSDDNFKRRRRLSESESSRIPSRIYIKEVLENECKPKK</sequence>
<dbReference type="Proteomes" id="UP000011777">
    <property type="component" value="Unassembled WGS sequence"/>
</dbReference>
<evidence type="ECO:0000313" key="5">
    <source>
        <dbReference type="Proteomes" id="UP000011777"/>
    </source>
</evidence>
<keyword evidence="2" id="KW-0677">Repeat</keyword>
<evidence type="ECO:0000256" key="2">
    <source>
        <dbReference type="ARBA" id="ARBA00022737"/>
    </source>
</evidence>
<dbReference type="OrthoDB" id="10262475at2759"/>
<name>M3IJC4_CANMX</name>
<reference evidence="4 5" key="1">
    <citation type="submission" date="2013-02" db="EMBL/GenBank/DDBJ databases">
        <title>Genome sequence of Candida maltosa Xu316, a potential industrial strain for xylitol and ethanol production.</title>
        <authorList>
            <person name="Yu J."/>
            <person name="Wang Q."/>
            <person name="Geng X."/>
            <person name="Bao W."/>
            <person name="He P."/>
            <person name="Cai J."/>
        </authorList>
    </citation>
    <scope>NUCLEOTIDE SEQUENCE [LARGE SCALE GENOMIC DNA]</scope>
    <source>
        <strain evidence="5">Xu316</strain>
    </source>
</reference>
<organism evidence="4 5">
    <name type="scientific">Candida maltosa (strain Xu316)</name>
    <name type="common">Yeast</name>
    <dbReference type="NCBI Taxonomy" id="1245528"/>
    <lineage>
        <taxon>Eukaryota</taxon>
        <taxon>Fungi</taxon>
        <taxon>Dikarya</taxon>
        <taxon>Ascomycota</taxon>
        <taxon>Saccharomycotina</taxon>
        <taxon>Pichiomycetes</taxon>
        <taxon>Debaryomycetaceae</taxon>
        <taxon>Candida/Lodderomyces clade</taxon>
        <taxon>Candida</taxon>
    </lineage>
</organism>
<dbReference type="HOGENOM" id="CLU_038526_2_0_1"/>
<accession>M3IJC4</accession>
<dbReference type="PANTHER" id="PTHR10971">
    <property type="entry name" value="MRNA EXPORT FACTOR AND BUB3"/>
    <property type="match status" value="1"/>
</dbReference>
<evidence type="ECO:0000313" key="4">
    <source>
        <dbReference type="EMBL" id="EMG46481.1"/>
    </source>
</evidence>
<dbReference type="PROSITE" id="PS00678">
    <property type="entry name" value="WD_REPEATS_1"/>
    <property type="match status" value="1"/>
</dbReference>
<keyword evidence="5" id="KW-1185">Reference proteome</keyword>
<keyword evidence="1 3" id="KW-0853">WD repeat</keyword>
<proteinExistence type="predicted"/>